<name>R7T7I9_CAPTE</name>
<dbReference type="InterPro" id="IPR050951">
    <property type="entry name" value="Retrovirus_Pol_polyprotein"/>
</dbReference>
<reference evidence="3" key="3">
    <citation type="submission" date="2015-06" db="UniProtKB">
        <authorList>
            <consortium name="EnsemblMetazoa"/>
        </authorList>
    </citation>
    <scope>IDENTIFICATION</scope>
</reference>
<evidence type="ECO:0000313" key="2">
    <source>
        <dbReference type="EMBL" id="ELT89575.1"/>
    </source>
</evidence>
<feature type="non-terminal residue" evidence="2">
    <location>
        <position position="57"/>
    </location>
</feature>
<reference evidence="2 4" key="2">
    <citation type="journal article" date="2013" name="Nature">
        <title>Insights into bilaterian evolution from three spiralian genomes.</title>
        <authorList>
            <person name="Simakov O."/>
            <person name="Marletaz F."/>
            <person name="Cho S.J."/>
            <person name="Edsinger-Gonzales E."/>
            <person name="Havlak P."/>
            <person name="Hellsten U."/>
            <person name="Kuo D.H."/>
            <person name="Larsson T."/>
            <person name="Lv J."/>
            <person name="Arendt D."/>
            <person name="Savage R."/>
            <person name="Osoegawa K."/>
            <person name="de Jong P."/>
            <person name="Grimwood J."/>
            <person name="Chapman J.A."/>
            <person name="Shapiro H."/>
            <person name="Aerts A."/>
            <person name="Otillar R.P."/>
            <person name="Terry A.Y."/>
            <person name="Boore J.L."/>
            <person name="Grigoriev I.V."/>
            <person name="Lindberg D.R."/>
            <person name="Seaver E.C."/>
            <person name="Weisblat D.A."/>
            <person name="Putnam N.H."/>
            <person name="Rokhsar D.S."/>
        </authorList>
    </citation>
    <scope>NUCLEOTIDE SEQUENCE</scope>
    <source>
        <strain evidence="2 4">I ESC-2004</strain>
    </source>
</reference>
<dbReference type="Proteomes" id="UP000014760">
    <property type="component" value="Unassembled WGS sequence"/>
</dbReference>
<evidence type="ECO:0000259" key="1">
    <source>
        <dbReference type="Pfam" id="PF17921"/>
    </source>
</evidence>
<dbReference type="HOGENOM" id="CLU_211842_0_0_1"/>
<dbReference type="EMBL" id="KB311286">
    <property type="protein sequence ID" value="ELT89575.1"/>
    <property type="molecule type" value="Genomic_DNA"/>
</dbReference>
<proteinExistence type="predicted"/>
<evidence type="ECO:0000313" key="4">
    <source>
        <dbReference type="Proteomes" id="UP000014760"/>
    </source>
</evidence>
<dbReference type="EMBL" id="AMQN01014788">
    <property type="status" value="NOT_ANNOTATED_CDS"/>
    <property type="molecule type" value="Genomic_DNA"/>
</dbReference>
<feature type="non-terminal residue" evidence="2">
    <location>
        <position position="1"/>
    </location>
</feature>
<organism evidence="2">
    <name type="scientific">Capitella teleta</name>
    <name type="common">Polychaete worm</name>
    <dbReference type="NCBI Taxonomy" id="283909"/>
    <lineage>
        <taxon>Eukaryota</taxon>
        <taxon>Metazoa</taxon>
        <taxon>Spiralia</taxon>
        <taxon>Lophotrochozoa</taxon>
        <taxon>Annelida</taxon>
        <taxon>Polychaeta</taxon>
        <taxon>Sedentaria</taxon>
        <taxon>Scolecida</taxon>
        <taxon>Capitellidae</taxon>
        <taxon>Capitella</taxon>
    </lineage>
</organism>
<keyword evidence="4" id="KW-1185">Reference proteome</keyword>
<dbReference type="PANTHER" id="PTHR37984:SF7">
    <property type="entry name" value="INTEGRASE CATALYTIC DOMAIN-CONTAINING PROTEIN"/>
    <property type="match status" value="1"/>
</dbReference>
<evidence type="ECO:0000313" key="3">
    <source>
        <dbReference type="EnsemblMetazoa" id="CapteP30604"/>
    </source>
</evidence>
<dbReference type="PANTHER" id="PTHR37984">
    <property type="entry name" value="PROTEIN CBG26694"/>
    <property type="match status" value="1"/>
</dbReference>
<feature type="domain" description="Integrase zinc-binding" evidence="1">
    <location>
        <begin position="8"/>
        <end position="55"/>
    </location>
</feature>
<dbReference type="OrthoDB" id="8035539at2759"/>
<gene>
    <name evidence="2" type="ORF">CAPTEDRAFT_30604</name>
</gene>
<dbReference type="InterPro" id="IPR041588">
    <property type="entry name" value="Integrase_H2C2"/>
</dbReference>
<protein>
    <recommendedName>
        <fullName evidence="1">Integrase zinc-binding domain-containing protein</fullName>
    </recommendedName>
</protein>
<dbReference type="EnsemblMetazoa" id="CapteT30604">
    <property type="protein sequence ID" value="CapteP30604"/>
    <property type="gene ID" value="CapteG30604"/>
</dbReference>
<dbReference type="STRING" id="283909.R7T7I9"/>
<dbReference type="Pfam" id="PF17921">
    <property type="entry name" value="Integrase_H2C2"/>
    <property type="match status" value="1"/>
</dbReference>
<reference evidence="4" key="1">
    <citation type="submission" date="2012-12" db="EMBL/GenBank/DDBJ databases">
        <authorList>
            <person name="Hellsten U."/>
            <person name="Grimwood J."/>
            <person name="Chapman J.A."/>
            <person name="Shapiro H."/>
            <person name="Aerts A."/>
            <person name="Otillar R.P."/>
            <person name="Terry A.Y."/>
            <person name="Boore J.L."/>
            <person name="Simakov O."/>
            <person name="Marletaz F."/>
            <person name="Cho S.-J."/>
            <person name="Edsinger-Gonzales E."/>
            <person name="Havlak P."/>
            <person name="Kuo D.-H."/>
            <person name="Larsson T."/>
            <person name="Lv J."/>
            <person name="Arendt D."/>
            <person name="Savage R."/>
            <person name="Osoegawa K."/>
            <person name="de Jong P."/>
            <person name="Lindberg D.R."/>
            <person name="Seaver E.C."/>
            <person name="Weisblat D.A."/>
            <person name="Putnam N.H."/>
            <person name="Grigoriev I.V."/>
            <person name="Rokhsar D.S."/>
        </authorList>
    </citation>
    <scope>NUCLEOTIDE SEQUENCE</scope>
    <source>
        <strain evidence="4">I ESC-2004</strain>
    </source>
</reference>
<sequence>IVISASPQSDMLNIIHESHLSIEKMKSHARSALFWPIINSDIEQTKRSCATCAKHCP</sequence>
<accession>R7T7I9</accession>
<dbReference type="Gene3D" id="1.10.340.70">
    <property type="match status" value="1"/>
</dbReference>
<dbReference type="AlphaFoldDB" id="R7T7I9"/>